<reference evidence="1 2" key="1">
    <citation type="submission" date="2016-10" db="EMBL/GenBank/DDBJ databases">
        <authorList>
            <person name="de Groot N.N."/>
        </authorList>
    </citation>
    <scope>NUCLEOTIDE SEQUENCE [LARGE SCALE GENOMIC DNA]</scope>
    <source>
        <strain evidence="1 2">DSM 20475</strain>
    </source>
</reference>
<proteinExistence type="predicted"/>
<evidence type="ECO:0000313" key="2">
    <source>
        <dbReference type="Proteomes" id="UP000198995"/>
    </source>
</evidence>
<dbReference type="AlphaFoldDB" id="A0A1G7A666"/>
<accession>A0A1G7A666</accession>
<dbReference type="Proteomes" id="UP000198995">
    <property type="component" value="Unassembled WGS sequence"/>
</dbReference>
<keyword evidence="2" id="KW-1185">Reference proteome</keyword>
<dbReference type="RefSeq" id="WP_144019694.1">
    <property type="nucleotide sequence ID" value="NZ_FNAF01000019.1"/>
</dbReference>
<protein>
    <submittedName>
        <fullName evidence="1">Uncharacterized protein</fullName>
    </submittedName>
</protein>
<sequence>MTRDEETLFLRFLQEADAETLRQHLRLRERSRTKTGLRFDFSVQAEKDSGYLWIVIDEETDDVLTAEMDVGFPSMIGLNRSPLELRILCEHVMPVFRKDLAQDPAADDSAKNENC</sequence>
<gene>
    <name evidence="1" type="ORF">SAMN04489866_11913</name>
</gene>
<dbReference type="STRING" id="2741.SAMN04489866_11913"/>
<name>A0A1G7A666_PEPNI</name>
<evidence type="ECO:0000313" key="1">
    <source>
        <dbReference type="EMBL" id="SDE10438.1"/>
    </source>
</evidence>
<dbReference type="EMBL" id="FNAF01000019">
    <property type="protein sequence ID" value="SDE10438.1"/>
    <property type="molecule type" value="Genomic_DNA"/>
</dbReference>
<organism evidence="1 2">
    <name type="scientific">Peptococcus niger</name>
    <dbReference type="NCBI Taxonomy" id="2741"/>
    <lineage>
        <taxon>Bacteria</taxon>
        <taxon>Bacillati</taxon>
        <taxon>Bacillota</taxon>
        <taxon>Clostridia</taxon>
        <taxon>Eubacteriales</taxon>
        <taxon>Peptococcaceae</taxon>
        <taxon>Peptococcus</taxon>
    </lineage>
</organism>